<keyword evidence="2" id="KW-1185">Reference proteome</keyword>
<reference evidence="1" key="1">
    <citation type="journal article" date="2023" name="Genome Biol. Evol.">
        <title>Long-read-based Genome Assembly of Drosophila gunungcola Reveals Fewer Chemosensory Genes in Flower-breeding Species.</title>
        <authorList>
            <person name="Negi A."/>
            <person name="Liao B.Y."/>
            <person name="Yeh S.D."/>
        </authorList>
    </citation>
    <scope>NUCLEOTIDE SEQUENCE</scope>
    <source>
        <strain evidence="1">Sukarami</strain>
    </source>
</reference>
<dbReference type="OrthoDB" id="7871468at2759"/>
<name>A0A9P9Z180_9MUSC</name>
<evidence type="ECO:0000313" key="1">
    <source>
        <dbReference type="EMBL" id="KAI8046633.1"/>
    </source>
</evidence>
<sequence length="210" mass="23635">MALIGDEKVEGVESILNLTQADEIAACVEKKLLQLRAENDERAAKVADMKKQMEMLLAEKYAAMSSVCHAMKVPNVVANIGDLFARNAVFLNTLNHLVIQKGGVGQAYANHCKNVIQTKKALKQQSPLDEVSMMPHHELKKQIETLKIEVLKIKSKSSLISEKLNKKRKLFNDTQKSVVKDIRSLYHIEREAIEILDDLKSEMIISRRSA</sequence>
<accession>A0A9P9Z180</accession>
<gene>
    <name evidence="1" type="ORF">M5D96_002846</name>
</gene>
<dbReference type="Proteomes" id="UP001059596">
    <property type="component" value="Chromosome 3R"/>
</dbReference>
<comment type="caution">
    <text evidence="1">The sequence shown here is derived from an EMBL/GenBank/DDBJ whole genome shotgun (WGS) entry which is preliminary data.</text>
</comment>
<protein>
    <submittedName>
        <fullName evidence="1">Uncharacterized protein</fullName>
    </submittedName>
</protein>
<evidence type="ECO:0000313" key="2">
    <source>
        <dbReference type="Proteomes" id="UP001059596"/>
    </source>
</evidence>
<proteinExistence type="predicted"/>
<organism evidence="1 2">
    <name type="scientific">Drosophila gunungcola</name>
    <name type="common">fruit fly</name>
    <dbReference type="NCBI Taxonomy" id="103775"/>
    <lineage>
        <taxon>Eukaryota</taxon>
        <taxon>Metazoa</taxon>
        <taxon>Ecdysozoa</taxon>
        <taxon>Arthropoda</taxon>
        <taxon>Hexapoda</taxon>
        <taxon>Insecta</taxon>
        <taxon>Pterygota</taxon>
        <taxon>Neoptera</taxon>
        <taxon>Endopterygota</taxon>
        <taxon>Diptera</taxon>
        <taxon>Brachycera</taxon>
        <taxon>Muscomorpha</taxon>
        <taxon>Ephydroidea</taxon>
        <taxon>Drosophilidae</taxon>
        <taxon>Drosophila</taxon>
        <taxon>Sophophora</taxon>
    </lineage>
</organism>
<dbReference type="EMBL" id="JAMKOV010000001">
    <property type="protein sequence ID" value="KAI8046633.1"/>
    <property type="molecule type" value="Genomic_DNA"/>
</dbReference>
<dbReference type="AlphaFoldDB" id="A0A9P9Z180"/>